<dbReference type="PANTHER" id="PTHR24173:SF74">
    <property type="entry name" value="ANKYRIN REPEAT DOMAIN-CONTAINING PROTEIN 16"/>
    <property type="match status" value="1"/>
</dbReference>
<comment type="caution">
    <text evidence="4">The sequence shown here is derived from an EMBL/GenBank/DDBJ whole genome shotgun (WGS) entry which is preliminary data.</text>
</comment>
<dbReference type="OrthoDB" id="61473at2759"/>
<proteinExistence type="predicted"/>
<organism evidence="4 5">
    <name type="scientific">Tribonema minus</name>
    <dbReference type="NCBI Taxonomy" id="303371"/>
    <lineage>
        <taxon>Eukaryota</taxon>
        <taxon>Sar</taxon>
        <taxon>Stramenopiles</taxon>
        <taxon>Ochrophyta</taxon>
        <taxon>PX clade</taxon>
        <taxon>Xanthophyceae</taxon>
        <taxon>Tribonematales</taxon>
        <taxon>Tribonemataceae</taxon>
        <taxon>Tribonema</taxon>
    </lineage>
</organism>
<feature type="repeat" description="ANK" evidence="3">
    <location>
        <begin position="175"/>
        <end position="207"/>
    </location>
</feature>
<dbReference type="InterPro" id="IPR036770">
    <property type="entry name" value="Ankyrin_rpt-contain_sf"/>
</dbReference>
<dbReference type="PROSITE" id="PS50088">
    <property type="entry name" value="ANK_REPEAT"/>
    <property type="match status" value="3"/>
</dbReference>
<evidence type="ECO:0000256" key="3">
    <source>
        <dbReference type="PROSITE-ProRule" id="PRU00023"/>
    </source>
</evidence>
<keyword evidence="5" id="KW-1185">Reference proteome</keyword>
<dbReference type="Gene3D" id="1.25.40.20">
    <property type="entry name" value="Ankyrin repeat-containing domain"/>
    <property type="match status" value="2"/>
</dbReference>
<dbReference type="Pfam" id="PF12796">
    <property type="entry name" value="Ank_2"/>
    <property type="match status" value="1"/>
</dbReference>
<name>A0A835ZGD3_9STRA</name>
<dbReference type="AlphaFoldDB" id="A0A835ZGD3"/>
<dbReference type="SMART" id="SM00248">
    <property type="entry name" value="ANK"/>
    <property type="match status" value="3"/>
</dbReference>
<dbReference type="SUPFAM" id="SSF48403">
    <property type="entry name" value="Ankyrin repeat"/>
    <property type="match status" value="1"/>
</dbReference>
<evidence type="ECO:0000313" key="5">
    <source>
        <dbReference type="Proteomes" id="UP000664859"/>
    </source>
</evidence>
<dbReference type="PROSITE" id="PS50297">
    <property type="entry name" value="ANK_REP_REGION"/>
    <property type="match status" value="3"/>
</dbReference>
<dbReference type="InterPro" id="IPR002110">
    <property type="entry name" value="Ankyrin_rpt"/>
</dbReference>
<evidence type="ECO:0000256" key="2">
    <source>
        <dbReference type="ARBA" id="ARBA00023043"/>
    </source>
</evidence>
<feature type="repeat" description="ANK" evidence="3">
    <location>
        <begin position="109"/>
        <end position="141"/>
    </location>
</feature>
<dbReference type="EMBL" id="JAFCMP010000004">
    <property type="protein sequence ID" value="KAG5192568.1"/>
    <property type="molecule type" value="Genomic_DNA"/>
</dbReference>
<gene>
    <name evidence="4" type="ORF">JKP88DRAFT_293057</name>
</gene>
<evidence type="ECO:0000313" key="4">
    <source>
        <dbReference type="EMBL" id="KAG5192568.1"/>
    </source>
</evidence>
<accession>A0A835ZGD3</accession>
<dbReference type="PANTHER" id="PTHR24173">
    <property type="entry name" value="ANKYRIN REPEAT CONTAINING"/>
    <property type="match status" value="1"/>
</dbReference>
<keyword evidence="2 3" id="KW-0040">ANK repeat</keyword>
<dbReference type="PRINTS" id="PR01415">
    <property type="entry name" value="ANKYRIN"/>
</dbReference>
<feature type="repeat" description="ANK" evidence="3">
    <location>
        <begin position="142"/>
        <end position="174"/>
    </location>
</feature>
<reference evidence="4" key="1">
    <citation type="submission" date="2021-02" db="EMBL/GenBank/DDBJ databases">
        <title>First Annotated Genome of the Yellow-green Alga Tribonema minus.</title>
        <authorList>
            <person name="Mahan K.M."/>
        </authorList>
    </citation>
    <scope>NUCLEOTIDE SEQUENCE</scope>
    <source>
        <strain evidence="4">UTEX B ZZ1240</strain>
    </source>
</reference>
<dbReference type="Proteomes" id="UP000664859">
    <property type="component" value="Unassembled WGS sequence"/>
</dbReference>
<protein>
    <submittedName>
        <fullName evidence="4">Ankyrin repeat-containing domain protein</fullName>
    </submittedName>
</protein>
<evidence type="ECO:0000256" key="1">
    <source>
        <dbReference type="ARBA" id="ARBA00022737"/>
    </source>
</evidence>
<sequence length="241" mass="25062">MSARSSHSRAHSESSSSQAAAAADTARCIVNAATVNNPLLSIMNTAAEADHDALLLAAERGDSAAVASVLGIEEHQASAVAQQLIAPAFHPDDARSADDFTALHHMASNNFTALHHAASGGHAAALRLLLSAGASVSAQNRGAETPLFLACYHGHREAVRWLLAGGARVDACNEFGETPLFYAARRGHHEIAELLLQNGADAAAQNKFGETAAEEAEDETLAAMLNAAAHAPARAEGRKFY</sequence>
<keyword evidence="1" id="KW-0677">Repeat</keyword>